<dbReference type="SUPFAM" id="SSF55073">
    <property type="entry name" value="Nucleotide cyclase"/>
    <property type="match status" value="1"/>
</dbReference>
<protein>
    <submittedName>
        <fullName evidence="4">EAL domain-containing protein</fullName>
    </submittedName>
</protein>
<dbReference type="Pfam" id="PF00990">
    <property type="entry name" value="GGDEF"/>
    <property type="match status" value="1"/>
</dbReference>
<keyword evidence="1" id="KW-1133">Transmembrane helix</keyword>
<name>A0ABY5H130_9GAMM</name>
<dbReference type="InterPro" id="IPR035965">
    <property type="entry name" value="PAS-like_dom_sf"/>
</dbReference>
<dbReference type="SMART" id="SM00267">
    <property type="entry name" value="GGDEF"/>
    <property type="match status" value="1"/>
</dbReference>
<dbReference type="InterPro" id="IPR000160">
    <property type="entry name" value="GGDEF_dom"/>
</dbReference>
<feature type="domain" description="EAL" evidence="2">
    <location>
        <begin position="546"/>
        <end position="801"/>
    </location>
</feature>
<dbReference type="Gene3D" id="3.30.450.20">
    <property type="entry name" value="PAS domain"/>
    <property type="match status" value="1"/>
</dbReference>
<dbReference type="PROSITE" id="PS50883">
    <property type="entry name" value="EAL"/>
    <property type="match status" value="1"/>
</dbReference>
<dbReference type="Pfam" id="PF13426">
    <property type="entry name" value="PAS_9"/>
    <property type="match status" value="1"/>
</dbReference>
<dbReference type="PANTHER" id="PTHR44757:SF2">
    <property type="entry name" value="BIOFILM ARCHITECTURE MAINTENANCE PROTEIN MBAA"/>
    <property type="match status" value="1"/>
</dbReference>
<evidence type="ECO:0000259" key="3">
    <source>
        <dbReference type="PROSITE" id="PS50887"/>
    </source>
</evidence>
<gene>
    <name evidence="4" type="ORF">KDX31_01410</name>
</gene>
<dbReference type="SMART" id="SM00052">
    <property type="entry name" value="EAL"/>
    <property type="match status" value="1"/>
</dbReference>
<evidence type="ECO:0000313" key="4">
    <source>
        <dbReference type="EMBL" id="UTW05254.1"/>
    </source>
</evidence>
<dbReference type="InterPro" id="IPR001633">
    <property type="entry name" value="EAL_dom"/>
</dbReference>
<dbReference type="SUPFAM" id="SSF141868">
    <property type="entry name" value="EAL domain-like"/>
    <property type="match status" value="1"/>
</dbReference>
<sequence>MSFKFIHRIAFKQARSILLISLILGTISTGWQIYNNIDLEKYRLQLTVKQVTQLHKESAARAVYNLDDDQAEEITTTLISTPFIYHAAIIDDFGDNLAESVRKPVGQTWLASLGSQLFKTSSHIEEPLIITSPNQDDARLVIDLDTAYIANNYIRSAMTNLSVGLISSLILATIFLLLIYRYLSQPILDIAHWVNQLRQTESCPPQPYDKPDELGDLASSFARLWEERKDKTDQLNDTIDRLSRSERFSRSLMDNAGDAMFLCRPDSSIVRINHQAANSLKSNEQFFIGRSLAEFSNNYSTEALQALFATIEQKQAITMEDIHISVQGGSFPVEARCIRMNLDDTDYILILARDISVRKEAEKQIFELAFFDTLTGLANRRLFIDRLNTAMKFHQDNQRYGAVLYMDLDRFKTINDSLGHAIGDAILCEVAKRLTRILPENATCARFGGDEFVALLPDTGSSAEICAEIAANCALQTLEELKIPFDVDNHQLFCSTSIGIAIFPDRKHSAVDILRHADTALYRVKTLGRNSFQFFDPEMQSSAQERLEVEKGLHQALKNNEFELWFQPQVDSHDQILGAEALLRWRHPDTGIIMPGNFIQIAEESGQIVEIGNWVLLQAFKQLASWREQGLPESFKRLAINISPLQFMQVDFVDRVLQMLDQTKIPGLLIELEITENMLLNNFEIAGNKMKLLKKRGISFAIDDFGTGYSSLRYLHYLPLDILKIDRSFVTGLCPSSELAAIVEVIIATADRLNLTVIAEGVETLSERSALMELGCNCFQGYLFSKPINATLFYQKLQAANKTTIA</sequence>
<dbReference type="EMBL" id="CP073344">
    <property type="protein sequence ID" value="UTW05254.1"/>
    <property type="molecule type" value="Genomic_DNA"/>
</dbReference>
<accession>A0ABY5H130</accession>
<dbReference type="Gene3D" id="3.30.70.270">
    <property type="match status" value="1"/>
</dbReference>
<evidence type="ECO:0000259" key="2">
    <source>
        <dbReference type="PROSITE" id="PS50883"/>
    </source>
</evidence>
<evidence type="ECO:0000313" key="5">
    <source>
        <dbReference type="Proteomes" id="UP001059950"/>
    </source>
</evidence>
<dbReference type="Proteomes" id="UP001059950">
    <property type="component" value="Chromosome"/>
</dbReference>
<dbReference type="NCBIfam" id="TIGR00229">
    <property type="entry name" value="sensory_box"/>
    <property type="match status" value="1"/>
</dbReference>
<dbReference type="CDD" id="cd01948">
    <property type="entry name" value="EAL"/>
    <property type="match status" value="1"/>
</dbReference>
<dbReference type="CDD" id="cd01949">
    <property type="entry name" value="GGDEF"/>
    <property type="match status" value="1"/>
</dbReference>
<dbReference type="InterPro" id="IPR000014">
    <property type="entry name" value="PAS"/>
</dbReference>
<keyword evidence="1" id="KW-0812">Transmembrane</keyword>
<dbReference type="InterPro" id="IPR029787">
    <property type="entry name" value="Nucleotide_cyclase"/>
</dbReference>
<dbReference type="SUPFAM" id="SSF55785">
    <property type="entry name" value="PYP-like sensor domain (PAS domain)"/>
    <property type="match status" value="1"/>
</dbReference>
<dbReference type="NCBIfam" id="TIGR00254">
    <property type="entry name" value="GGDEF"/>
    <property type="match status" value="1"/>
</dbReference>
<feature type="domain" description="GGDEF" evidence="3">
    <location>
        <begin position="399"/>
        <end position="537"/>
    </location>
</feature>
<dbReference type="PROSITE" id="PS50887">
    <property type="entry name" value="GGDEF"/>
    <property type="match status" value="1"/>
</dbReference>
<evidence type="ECO:0000256" key="1">
    <source>
        <dbReference type="SAM" id="Phobius"/>
    </source>
</evidence>
<proteinExistence type="predicted"/>
<keyword evidence="5" id="KW-1185">Reference proteome</keyword>
<dbReference type="PANTHER" id="PTHR44757">
    <property type="entry name" value="DIGUANYLATE CYCLASE DGCP"/>
    <property type="match status" value="1"/>
</dbReference>
<dbReference type="InterPro" id="IPR035919">
    <property type="entry name" value="EAL_sf"/>
</dbReference>
<reference evidence="4" key="1">
    <citation type="submission" date="2021-04" db="EMBL/GenBank/DDBJ databases">
        <title>Oceanospirillales bacteria with DddD are important DMSP degraders in coastal seawater.</title>
        <authorList>
            <person name="Liu J."/>
        </authorList>
    </citation>
    <scope>NUCLEOTIDE SEQUENCE</scope>
    <source>
        <strain evidence="4">GY6</strain>
    </source>
</reference>
<dbReference type="Pfam" id="PF00563">
    <property type="entry name" value="EAL"/>
    <property type="match status" value="1"/>
</dbReference>
<keyword evidence="1" id="KW-0472">Membrane</keyword>
<dbReference type="Gene3D" id="6.10.340.10">
    <property type="match status" value="1"/>
</dbReference>
<dbReference type="InterPro" id="IPR052155">
    <property type="entry name" value="Biofilm_reg_signaling"/>
</dbReference>
<organism evidence="4 5">
    <name type="scientific">Amphritea atlantica</name>
    <dbReference type="NCBI Taxonomy" id="355243"/>
    <lineage>
        <taxon>Bacteria</taxon>
        <taxon>Pseudomonadati</taxon>
        <taxon>Pseudomonadota</taxon>
        <taxon>Gammaproteobacteria</taxon>
        <taxon>Oceanospirillales</taxon>
        <taxon>Oceanospirillaceae</taxon>
        <taxon>Amphritea</taxon>
    </lineage>
</organism>
<feature type="transmembrane region" description="Helical" evidence="1">
    <location>
        <begin position="161"/>
        <end position="183"/>
    </location>
</feature>
<dbReference type="Gene3D" id="3.20.20.450">
    <property type="entry name" value="EAL domain"/>
    <property type="match status" value="1"/>
</dbReference>
<dbReference type="InterPro" id="IPR043128">
    <property type="entry name" value="Rev_trsase/Diguanyl_cyclase"/>
</dbReference>